<dbReference type="AlphaFoldDB" id="A0A850QQ40"/>
<accession>A0A850QQ40</accession>
<dbReference type="Proteomes" id="UP000588051">
    <property type="component" value="Unassembled WGS sequence"/>
</dbReference>
<reference evidence="1 2" key="1">
    <citation type="submission" date="2020-06" db="EMBL/GenBank/DDBJ databases">
        <authorList>
            <person name="Qiu C."/>
            <person name="Liu Z."/>
        </authorList>
    </citation>
    <scope>NUCLEOTIDE SEQUENCE [LARGE SCALE GENOMIC DNA]</scope>
    <source>
        <strain evidence="1 2">EM 1</strain>
    </source>
</reference>
<proteinExistence type="predicted"/>
<dbReference type="EMBL" id="JABXYJ010000015">
    <property type="protein sequence ID" value="NVO79453.1"/>
    <property type="molecule type" value="Genomic_DNA"/>
</dbReference>
<name>A0A850QQ40_9BURK</name>
<organism evidence="1 2">
    <name type="scientific">Undibacterium oligocarboniphilum</name>
    <dbReference type="NCBI Taxonomy" id="666702"/>
    <lineage>
        <taxon>Bacteria</taxon>
        <taxon>Pseudomonadati</taxon>
        <taxon>Pseudomonadota</taxon>
        <taxon>Betaproteobacteria</taxon>
        <taxon>Burkholderiales</taxon>
        <taxon>Oxalobacteraceae</taxon>
        <taxon>Undibacterium</taxon>
    </lineage>
</organism>
<evidence type="ECO:0000313" key="1">
    <source>
        <dbReference type="EMBL" id="NVO79453.1"/>
    </source>
</evidence>
<gene>
    <name evidence="1" type="ORF">HV832_16670</name>
</gene>
<protein>
    <submittedName>
        <fullName evidence="1">Uncharacterized protein</fullName>
    </submittedName>
</protein>
<keyword evidence="2" id="KW-1185">Reference proteome</keyword>
<comment type="caution">
    <text evidence="1">The sequence shown here is derived from an EMBL/GenBank/DDBJ whole genome shotgun (WGS) entry which is preliminary data.</text>
</comment>
<dbReference type="RefSeq" id="WP_176805153.1">
    <property type="nucleotide sequence ID" value="NZ_JABXYJ010000015.1"/>
</dbReference>
<evidence type="ECO:0000313" key="2">
    <source>
        <dbReference type="Proteomes" id="UP000588051"/>
    </source>
</evidence>
<sequence>MSTTPFSPELIAACQSAIKQQISENSQFLQHVLGITGYGQLPKLIEQVSIDLRLPERAKRVRELFTRLETLVKSSPKDAYVIVEKVDGVGGHEFTKYETIISGGAGRIAIGGKYDCYTSPPDPSFIQRRIFEFDVFACRAYCESIIHLNDCREVIRTKHLHVGMQIPRLKLDGIPNAVTVTISQVNFAEGSIKLSLNRRGSFIKFIHMPASKLAVLADLDGIISPKSTTHVSNKVLYS</sequence>